<protein>
    <submittedName>
        <fullName evidence="2">Uncharacterized protein</fullName>
    </submittedName>
</protein>
<evidence type="ECO:0000313" key="2">
    <source>
        <dbReference type="EMBL" id="GCC48002.1"/>
    </source>
</evidence>
<evidence type="ECO:0000313" key="3">
    <source>
        <dbReference type="Proteomes" id="UP000287033"/>
    </source>
</evidence>
<organism evidence="2 3">
    <name type="scientific">Chiloscyllium punctatum</name>
    <name type="common">Brownbanded bambooshark</name>
    <name type="synonym">Hemiscyllium punctatum</name>
    <dbReference type="NCBI Taxonomy" id="137246"/>
    <lineage>
        <taxon>Eukaryota</taxon>
        <taxon>Metazoa</taxon>
        <taxon>Chordata</taxon>
        <taxon>Craniata</taxon>
        <taxon>Vertebrata</taxon>
        <taxon>Chondrichthyes</taxon>
        <taxon>Elasmobranchii</taxon>
        <taxon>Galeomorphii</taxon>
        <taxon>Galeoidea</taxon>
        <taxon>Orectolobiformes</taxon>
        <taxon>Hemiscylliidae</taxon>
        <taxon>Chiloscyllium</taxon>
    </lineage>
</organism>
<name>A0A401TZD2_CHIPU</name>
<keyword evidence="3" id="KW-1185">Reference proteome</keyword>
<dbReference type="Proteomes" id="UP000287033">
    <property type="component" value="Unassembled WGS sequence"/>
</dbReference>
<sequence length="40" mass="4523">MGCGGRGGWRTKRVEDEKGADIRWVDDEGEDDGEKNEGRR</sequence>
<feature type="region of interest" description="Disordered" evidence="1">
    <location>
        <begin position="1"/>
        <end position="40"/>
    </location>
</feature>
<accession>A0A401TZD2</accession>
<proteinExistence type="predicted"/>
<dbReference type="AlphaFoldDB" id="A0A401TZD2"/>
<feature type="non-terminal residue" evidence="2">
    <location>
        <position position="40"/>
    </location>
</feature>
<reference evidence="2 3" key="1">
    <citation type="journal article" date="2018" name="Nat. Ecol. Evol.">
        <title>Shark genomes provide insights into elasmobranch evolution and the origin of vertebrates.</title>
        <authorList>
            <person name="Hara Y"/>
            <person name="Yamaguchi K"/>
            <person name="Onimaru K"/>
            <person name="Kadota M"/>
            <person name="Koyanagi M"/>
            <person name="Keeley SD"/>
            <person name="Tatsumi K"/>
            <person name="Tanaka K"/>
            <person name="Motone F"/>
            <person name="Kageyama Y"/>
            <person name="Nozu R"/>
            <person name="Adachi N"/>
            <person name="Nishimura O"/>
            <person name="Nakagawa R"/>
            <person name="Tanegashima C"/>
            <person name="Kiyatake I"/>
            <person name="Matsumoto R"/>
            <person name="Murakumo K"/>
            <person name="Nishida K"/>
            <person name="Terakita A"/>
            <person name="Kuratani S"/>
            <person name="Sato K"/>
            <person name="Hyodo S Kuraku.S."/>
        </authorList>
    </citation>
    <scope>NUCLEOTIDE SEQUENCE [LARGE SCALE GENOMIC DNA]</scope>
</reference>
<evidence type="ECO:0000256" key="1">
    <source>
        <dbReference type="SAM" id="MobiDB-lite"/>
    </source>
</evidence>
<gene>
    <name evidence="2" type="ORF">chiPu_0031924</name>
</gene>
<dbReference type="EMBL" id="BEZZ01222370">
    <property type="protein sequence ID" value="GCC48002.1"/>
    <property type="molecule type" value="Genomic_DNA"/>
</dbReference>
<comment type="caution">
    <text evidence="2">The sequence shown here is derived from an EMBL/GenBank/DDBJ whole genome shotgun (WGS) entry which is preliminary data.</text>
</comment>
<feature type="compositionally biased region" description="Basic and acidic residues" evidence="1">
    <location>
        <begin position="12"/>
        <end position="26"/>
    </location>
</feature>